<evidence type="ECO:0000256" key="2">
    <source>
        <dbReference type="ARBA" id="ARBA00009870"/>
    </source>
</evidence>
<dbReference type="InterPro" id="IPR036390">
    <property type="entry name" value="WH_DNA-bd_sf"/>
</dbReference>
<dbReference type="GO" id="GO:0007062">
    <property type="term" value="P:sister chromatid cohesion"/>
    <property type="evidence" value="ECO:0000318"/>
    <property type="project" value="GO_Central"/>
</dbReference>
<dbReference type="Gene3D" id="1.10.10.580">
    <property type="entry name" value="Structural maintenance of chromosome 1. Chain E"/>
    <property type="match status" value="1"/>
</dbReference>
<evidence type="ECO:0000256" key="4">
    <source>
        <dbReference type="ARBA" id="ARBA00022829"/>
    </source>
</evidence>
<evidence type="ECO:0000259" key="9">
    <source>
        <dbReference type="Pfam" id="PF04825"/>
    </source>
</evidence>
<reference evidence="10" key="3">
    <citation type="submission" date="2020-06" db="EMBL/GenBank/DDBJ databases">
        <title>Helianthus annuus Genome sequencing and assembly Release 2.</title>
        <authorList>
            <person name="Gouzy J."/>
            <person name="Langlade N."/>
            <person name="Munos S."/>
        </authorList>
    </citation>
    <scope>NUCLEOTIDE SEQUENCE</scope>
    <source>
        <tissue evidence="10">Leaves</tissue>
    </source>
</reference>
<reference evidence="11" key="2">
    <citation type="submission" date="2017-02" db="EMBL/GenBank/DDBJ databases">
        <title>Sunflower complete genome.</title>
        <authorList>
            <person name="Langlade N."/>
            <person name="Munos S."/>
        </authorList>
    </citation>
    <scope>NUCLEOTIDE SEQUENCE [LARGE SCALE GENOMIC DNA]</scope>
    <source>
        <tissue evidence="11">Leaves</tissue>
    </source>
</reference>
<keyword evidence="4" id="KW-0159">Chromosome partition</keyword>
<dbReference type="EMBL" id="CM007890">
    <property type="protein sequence ID" value="OTG37410.1"/>
    <property type="molecule type" value="Genomic_DNA"/>
</dbReference>
<dbReference type="Pfam" id="PF04824">
    <property type="entry name" value="Rad21_Rec8"/>
    <property type="match status" value="1"/>
</dbReference>
<keyword evidence="3" id="KW-0132">Cell division</keyword>
<feature type="compositionally biased region" description="Basic and acidic residues" evidence="7">
    <location>
        <begin position="295"/>
        <end position="305"/>
    </location>
</feature>
<dbReference type="InParanoid" id="A0A251VP98"/>
<keyword evidence="3" id="KW-0498">Mitosis</keyword>
<evidence type="ECO:0000256" key="3">
    <source>
        <dbReference type="ARBA" id="ARBA00022776"/>
    </source>
</evidence>
<feature type="domain" description="Rad21/Rec8-like protein C-terminal eukaryotic" evidence="8">
    <location>
        <begin position="623"/>
        <end position="673"/>
    </location>
</feature>
<dbReference type="SUPFAM" id="SSF46785">
    <property type="entry name" value="Winged helix' DNA-binding domain"/>
    <property type="match status" value="1"/>
</dbReference>
<feature type="domain" description="Rad21/Rec8-like protein N-terminal" evidence="9">
    <location>
        <begin position="1"/>
        <end position="103"/>
    </location>
</feature>
<organism evidence="11 12">
    <name type="scientific">Helianthus annuus</name>
    <name type="common">Common sunflower</name>
    <dbReference type="NCBI Taxonomy" id="4232"/>
    <lineage>
        <taxon>Eukaryota</taxon>
        <taxon>Viridiplantae</taxon>
        <taxon>Streptophyta</taxon>
        <taxon>Embryophyta</taxon>
        <taxon>Tracheophyta</taxon>
        <taxon>Spermatophyta</taxon>
        <taxon>Magnoliopsida</taxon>
        <taxon>eudicotyledons</taxon>
        <taxon>Gunneridae</taxon>
        <taxon>Pentapetalae</taxon>
        <taxon>asterids</taxon>
        <taxon>campanulids</taxon>
        <taxon>Asterales</taxon>
        <taxon>Asteraceae</taxon>
        <taxon>Asteroideae</taxon>
        <taxon>Heliantheae alliance</taxon>
        <taxon>Heliantheae</taxon>
        <taxon>Helianthus</taxon>
    </lineage>
</organism>
<proteinExistence type="inferred from homology"/>
<dbReference type="OrthoDB" id="10071381at2759"/>
<reference evidence="10 12" key="1">
    <citation type="journal article" date="2017" name="Nature">
        <title>The sunflower genome provides insights into oil metabolism, flowering and Asterid evolution.</title>
        <authorList>
            <person name="Badouin H."/>
            <person name="Gouzy J."/>
            <person name="Grassa C.J."/>
            <person name="Murat F."/>
            <person name="Staton S.E."/>
            <person name="Cottret L."/>
            <person name="Lelandais-Briere C."/>
            <person name="Owens G.L."/>
            <person name="Carrere S."/>
            <person name="Mayjonade B."/>
            <person name="Legrand L."/>
            <person name="Gill N."/>
            <person name="Kane N.C."/>
            <person name="Bowers J.E."/>
            <person name="Hubner S."/>
            <person name="Bellec A."/>
            <person name="Berard A."/>
            <person name="Berges H."/>
            <person name="Blanchet N."/>
            <person name="Boniface M.C."/>
            <person name="Brunel D."/>
            <person name="Catrice O."/>
            <person name="Chaidir N."/>
            <person name="Claudel C."/>
            <person name="Donnadieu C."/>
            <person name="Faraut T."/>
            <person name="Fievet G."/>
            <person name="Helmstetter N."/>
            <person name="King M."/>
            <person name="Knapp S.J."/>
            <person name="Lai Z."/>
            <person name="Le Paslier M.C."/>
            <person name="Lippi Y."/>
            <person name="Lorenzon L."/>
            <person name="Mandel J.R."/>
            <person name="Marage G."/>
            <person name="Marchand G."/>
            <person name="Marquand E."/>
            <person name="Bret-Mestries E."/>
            <person name="Morien E."/>
            <person name="Nambeesan S."/>
            <person name="Nguyen T."/>
            <person name="Pegot-Espagnet P."/>
            <person name="Pouilly N."/>
            <person name="Raftis F."/>
            <person name="Sallet E."/>
            <person name="Schiex T."/>
            <person name="Thomas J."/>
            <person name="Vandecasteele C."/>
            <person name="Vares D."/>
            <person name="Vear F."/>
            <person name="Vautrin S."/>
            <person name="Crespi M."/>
            <person name="Mangin B."/>
            <person name="Burke J.M."/>
            <person name="Salse J."/>
            <person name="Munos S."/>
            <person name="Vincourt P."/>
            <person name="Rieseberg L.H."/>
            <person name="Langlade N.B."/>
        </authorList>
    </citation>
    <scope>NUCLEOTIDE SEQUENCE [LARGE SCALE GENOMIC DNA]</scope>
    <source>
        <strain evidence="12">cv. SF193</strain>
        <tissue evidence="10">Leaves</tissue>
    </source>
</reference>
<dbReference type="GO" id="GO:0003682">
    <property type="term" value="F:chromatin binding"/>
    <property type="evidence" value="ECO:0000318"/>
    <property type="project" value="GO_Central"/>
</dbReference>
<feature type="region of interest" description="Disordered" evidence="7">
    <location>
        <begin position="471"/>
        <end position="566"/>
    </location>
</feature>
<dbReference type="InterPro" id="IPR006909">
    <property type="entry name" value="Rad21/Rec8_C_eu"/>
</dbReference>
<dbReference type="EMBL" id="MNCJ02000316">
    <property type="protein sequence ID" value="KAF5822472.1"/>
    <property type="molecule type" value="Genomic_DNA"/>
</dbReference>
<dbReference type="PANTHER" id="PTHR12585:SF55">
    <property type="entry name" value="SISTER CHROMATID COHESION 1 PROTEIN 3"/>
    <property type="match status" value="1"/>
</dbReference>
<dbReference type="CDD" id="cd21793">
    <property type="entry name" value="Rad21_Rec8_M_AtSYN1-like"/>
    <property type="match status" value="1"/>
</dbReference>
<accession>A0A251VP98</accession>
<dbReference type="STRING" id="4232.A0A251VP98"/>
<keyword evidence="12" id="KW-1185">Reference proteome</keyword>
<name>A0A251VP98_HELAN</name>
<evidence type="ECO:0000313" key="10">
    <source>
        <dbReference type="EMBL" id="KAF5822472.1"/>
    </source>
</evidence>
<evidence type="ECO:0000256" key="7">
    <source>
        <dbReference type="SAM" id="MobiDB-lite"/>
    </source>
</evidence>
<dbReference type="PANTHER" id="PTHR12585">
    <property type="entry name" value="SCC1 / RAD21 FAMILY MEMBER"/>
    <property type="match status" value="1"/>
</dbReference>
<comment type="similarity">
    <text evidence="2">Belongs to the rad21 family.</text>
</comment>
<feature type="compositionally biased region" description="Polar residues" evidence="7">
    <location>
        <begin position="306"/>
        <end position="321"/>
    </location>
</feature>
<gene>
    <name evidence="11" type="primary">SYN3</name>
    <name evidence="11" type="ORF">HannXRQ_Chr01g0018521</name>
    <name evidence="10" type="ORF">HanXRQr2_Chr01g0026921</name>
</gene>
<evidence type="ECO:0000256" key="6">
    <source>
        <dbReference type="ARBA" id="ARBA00064543"/>
    </source>
</evidence>
<dbReference type="Gramene" id="mRNA:HanXRQr2_Chr01g0026921">
    <property type="protein sequence ID" value="mRNA:HanXRQr2_Chr01g0026921"/>
    <property type="gene ID" value="HanXRQr2_Chr01g0026921"/>
</dbReference>
<evidence type="ECO:0000256" key="1">
    <source>
        <dbReference type="ARBA" id="ARBA00004123"/>
    </source>
</evidence>
<keyword evidence="3" id="KW-0131">Cell cycle</keyword>
<keyword evidence="5" id="KW-0539">Nucleus</keyword>
<dbReference type="FunFam" id="1.10.10.580:FF:000002">
    <property type="entry name" value="Sister chromatid cohesion 1 protein 4"/>
    <property type="match status" value="1"/>
</dbReference>
<evidence type="ECO:0000313" key="11">
    <source>
        <dbReference type="EMBL" id="OTG37410.1"/>
    </source>
</evidence>
<feature type="compositionally biased region" description="Low complexity" evidence="7">
    <location>
        <begin position="174"/>
        <end position="185"/>
    </location>
</feature>
<evidence type="ECO:0000313" key="12">
    <source>
        <dbReference type="Proteomes" id="UP000215914"/>
    </source>
</evidence>
<dbReference type="InterPro" id="IPR023093">
    <property type="entry name" value="ScpA-like_C"/>
</dbReference>
<dbReference type="GO" id="GO:0007059">
    <property type="term" value="P:chromosome segregation"/>
    <property type="evidence" value="ECO:0007669"/>
    <property type="project" value="UniProtKB-KW"/>
</dbReference>
<dbReference type="GO" id="GO:0008278">
    <property type="term" value="C:cohesin complex"/>
    <property type="evidence" value="ECO:0000318"/>
    <property type="project" value="GO_Central"/>
</dbReference>
<dbReference type="OMA" id="QQEEPYG"/>
<feature type="compositionally biased region" description="Polar residues" evidence="7">
    <location>
        <begin position="499"/>
        <end position="548"/>
    </location>
</feature>
<dbReference type="Proteomes" id="UP000215914">
    <property type="component" value="Chromosome 1"/>
</dbReference>
<sequence length="681" mass="74504">MFYSHNLLARKGPLGTVWCAAHLQNRLKKPNYISVNIPSTVEKIMNPEVPIALRMSGHLLFGVVRIYSKKVEYLQRDCNSLRIEISKAYANADINLPEDANQAKDESITLPDNFALDLMGIDDHDLNGSPDNHLRRNEDISFTDHSPASFSKNQHGTPAGYIMISVGEISSRSPSIIRNSPVPRSVHTEDIPDPHTPPSTFNGVQDPDPDHHLRSNDIITNEDDVVPPLEVETLRINTPSVQKTPISDALPDEIAPDLEIVNEISEKNNNDSSNLNDIPDNGGPSSPPKQSSSRESMHSDHDHVQDSSARQASFKLVSTSPRVKRSAELAPAPPRVKRRRIKYDQATVLTNEFMKKAIDDASGLKRKRKGVSSYLGVYRLNNAHKKQKVLFDPVITGLCDNLSELHEDDNVSSKACLINVEQANPGVMEVNVEQANPGVMEINVEQASPGVMEVNIEQANPDAMEIGRFSDSADRGDNLIPISSPDNTQFSSPHHEDQNTPAFSTDVGSKSYQAATTAGTSVGPTPDHTSSIGSFPASSVKSFFSDTDTPFPESHQGFDNSGGLYDIPEVDDAEEFAFIEDDAGTPSLKGTPEIGSLLPRTRGVAKLIKEKSAATPSSSENFGSVSMKSILEGKTRKVCSRMFFETLVLKSCDLVDVKQDEPYGDITLKVTSKLSKLDFSN</sequence>
<feature type="region of interest" description="Disordered" evidence="7">
    <location>
        <begin position="174"/>
        <end position="226"/>
    </location>
</feature>
<evidence type="ECO:0000256" key="5">
    <source>
        <dbReference type="ARBA" id="ARBA00023242"/>
    </source>
</evidence>
<dbReference type="GO" id="GO:1990414">
    <property type="term" value="P:replication-born double-strand break repair via sister chromatid exchange"/>
    <property type="evidence" value="ECO:0000318"/>
    <property type="project" value="GO_Central"/>
</dbReference>
<dbReference type="InterPro" id="IPR039781">
    <property type="entry name" value="Rad21/Rec8-like"/>
</dbReference>
<feature type="region of interest" description="Disordered" evidence="7">
    <location>
        <begin position="267"/>
        <end position="338"/>
    </location>
</feature>
<comment type="subunit">
    <text evidence="6">Component of the cohesin complex.</text>
</comment>
<dbReference type="Pfam" id="PF04825">
    <property type="entry name" value="Rad21_Rec8_N"/>
    <property type="match status" value="1"/>
</dbReference>
<protein>
    <submittedName>
        <fullName evidence="11">Putative rad21/Rec8-like family protein</fullName>
    </submittedName>
    <submittedName>
        <fullName evidence="10">Rad21/Rec8-like protein</fullName>
    </submittedName>
</protein>
<dbReference type="FunCoup" id="A0A251VP98">
    <property type="interactions" value="134"/>
</dbReference>
<dbReference type="AlphaFoldDB" id="A0A251VP98"/>
<evidence type="ECO:0000259" key="8">
    <source>
        <dbReference type="Pfam" id="PF04824"/>
    </source>
</evidence>
<dbReference type="GO" id="GO:0005634">
    <property type="term" value="C:nucleus"/>
    <property type="evidence" value="ECO:0007669"/>
    <property type="project" value="UniProtKB-SubCell"/>
</dbReference>
<comment type="subcellular location">
    <subcellularLocation>
        <location evidence="1">Nucleus</location>
    </subcellularLocation>
</comment>
<dbReference type="InterPro" id="IPR006910">
    <property type="entry name" value="Rad21_Rec8_N"/>
</dbReference>